<comment type="function">
    <text evidence="1">Rubredoxin is a small nonheme, iron protein lacking acid-labile sulfide. Its single Fe, chelated to 4 Cys, functions as an electron acceptor and may also stabilize the conformation of the molecule.</text>
</comment>
<dbReference type="RefSeq" id="WP_274924680.1">
    <property type="nucleotide sequence ID" value="NZ_JAKELO010000002.1"/>
</dbReference>
<comment type="caution">
    <text evidence="8">The sequence shown here is derived from an EMBL/GenBank/DDBJ whole genome shotgun (WGS) entry which is preliminary data.</text>
</comment>
<dbReference type="InterPro" id="IPR024935">
    <property type="entry name" value="Rubredoxin_dom"/>
</dbReference>
<dbReference type="InterPro" id="IPR018527">
    <property type="entry name" value="Rubredoxin_Fe_BS"/>
</dbReference>
<evidence type="ECO:0000256" key="6">
    <source>
        <dbReference type="RuleBase" id="RU003820"/>
    </source>
</evidence>
<feature type="domain" description="Rubredoxin-like" evidence="7">
    <location>
        <begin position="4"/>
        <end position="53"/>
    </location>
</feature>
<dbReference type="PRINTS" id="PR00163">
    <property type="entry name" value="RUBREDOXIN"/>
</dbReference>
<dbReference type="GO" id="GO:0043448">
    <property type="term" value="P:alkane catabolic process"/>
    <property type="evidence" value="ECO:0007669"/>
    <property type="project" value="TreeGrafter"/>
</dbReference>
<dbReference type="PANTHER" id="PTHR47627:SF1">
    <property type="entry name" value="RUBREDOXIN-1-RELATED"/>
    <property type="match status" value="1"/>
</dbReference>
<dbReference type="Proteomes" id="UP001143747">
    <property type="component" value="Unassembled WGS sequence"/>
</dbReference>
<dbReference type="GO" id="GO:0009055">
    <property type="term" value="F:electron transfer activity"/>
    <property type="evidence" value="ECO:0007669"/>
    <property type="project" value="TreeGrafter"/>
</dbReference>
<keyword evidence="9" id="KW-1185">Reference proteome</keyword>
<organism evidence="8 9">
    <name type="scientific">Methanogenium marinum</name>
    <dbReference type="NCBI Taxonomy" id="348610"/>
    <lineage>
        <taxon>Archaea</taxon>
        <taxon>Methanobacteriati</taxon>
        <taxon>Methanobacteriota</taxon>
        <taxon>Stenosarchaea group</taxon>
        <taxon>Methanomicrobia</taxon>
        <taxon>Methanomicrobiales</taxon>
        <taxon>Methanomicrobiaceae</taxon>
        <taxon>Methanogenium</taxon>
    </lineage>
</organism>
<evidence type="ECO:0000256" key="3">
    <source>
        <dbReference type="ARBA" id="ARBA00022723"/>
    </source>
</evidence>
<dbReference type="CDD" id="cd00730">
    <property type="entry name" value="rubredoxin"/>
    <property type="match status" value="1"/>
</dbReference>
<name>A0A9Q4KSN9_9EURY</name>
<evidence type="ECO:0000256" key="2">
    <source>
        <dbReference type="ARBA" id="ARBA00022448"/>
    </source>
</evidence>
<evidence type="ECO:0000256" key="1">
    <source>
        <dbReference type="ARBA" id="ARBA00002360"/>
    </source>
</evidence>
<dbReference type="InterPro" id="IPR050526">
    <property type="entry name" value="Rubredoxin_ET"/>
</dbReference>
<protein>
    <recommendedName>
        <fullName evidence="6">Rubredoxin</fullName>
    </recommendedName>
</protein>
<accession>A0A9Q4KSN9</accession>
<proteinExistence type="inferred from homology"/>
<keyword evidence="5 6" id="KW-0408">Iron</keyword>
<evidence type="ECO:0000256" key="4">
    <source>
        <dbReference type="ARBA" id="ARBA00022982"/>
    </source>
</evidence>
<evidence type="ECO:0000259" key="7">
    <source>
        <dbReference type="PROSITE" id="PS50903"/>
    </source>
</evidence>
<reference evidence="8" key="1">
    <citation type="submission" date="2022-01" db="EMBL/GenBank/DDBJ databases">
        <title>Draft genome of Methanogenium marinum DSM 15558.</title>
        <authorList>
            <person name="Chen S.-C."/>
            <person name="You Y.-T."/>
        </authorList>
    </citation>
    <scope>NUCLEOTIDE SEQUENCE</scope>
    <source>
        <strain evidence="8">DSM 15558</strain>
    </source>
</reference>
<dbReference type="SUPFAM" id="SSF57802">
    <property type="entry name" value="Rubredoxin-like"/>
    <property type="match status" value="1"/>
</dbReference>
<comment type="similarity">
    <text evidence="6">Belongs to the rubredoxin family.</text>
</comment>
<evidence type="ECO:0000313" key="8">
    <source>
        <dbReference type="EMBL" id="MDE4908042.1"/>
    </source>
</evidence>
<gene>
    <name evidence="8" type="ORF">L0665_05390</name>
</gene>
<dbReference type="GO" id="GO:0005506">
    <property type="term" value="F:iron ion binding"/>
    <property type="evidence" value="ECO:0007669"/>
    <property type="project" value="UniProtKB-UniRule"/>
</dbReference>
<sequence>MDTAIRMKCMVCGHIYDPKKGDEGVSVGTAFTDIPDEWCCPVCGAAKAKFSEVK</sequence>
<dbReference type="AlphaFoldDB" id="A0A9Q4KSN9"/>
<dbReference type="PROSITE" id="PS50903">
    <property type="entry name" value="RUBREDOXIN_LIKE"/>
    <property type="match status" value="1"/>
</dbReference>
<dbReference type="PANTHER" id="PTHR47627">
    <property type="entry name" value="RUBREDOXIN"/>
    <property type="match status" value="1"/>
</dbReference>
<dbReference type="PROSITE" id="PS00202">
    <property type="entry name" value="RUBREDOXIN"/>
    <property type="match status" value="1"/>
</dbReference>
<dbReference type="Pfam" id="PF00301">
    <property type="entry name" value="Rubredoxin"/>
    <property type="match status" value="1"/>
</dbReference>
<dbReference type="InterPro" id="IPR024934">
    <property type="entry name" value="Rubredoxin-like_dom"/>
</dbReference>
<keyword evidence="2" id="KW-0813">Transport</keyword>
<dbReference type="EMBL" id="JAKELO010000002">
    <property type="protein sequence ID" value="MDE4908042.1"/>
    <property type="molecule type" value="Genomic_DNA"/>
</dbReference>
<dbReference type="Gene3D" id="2.20.28.10">
    <property type="match status" value="1"/>
</dbReference>
<keyword evidence="4 6" id="KW-0249">Electron transport</keyword>
<evidence type="ECO:0000256" key="5">
    <source>
        <dbReference type="ARBA" id="ARBA00023004"/>
    </source>
</evidence>
<evidence type="ECO:0000313" key="9">
    <source>
        <dbReference type="Proteomes" id="UP001143747"/>
    </source>
</evidence>
<comment type="cofactor">
    <cofactor evidence="6">
        <name>Fe(3+)</name>
        <dbReference type="ChEBI" id="CHEBI:29034"/>
    </cofactor>
</comment>
<keyword evidence="3 6" id="KW-0479">Metal-binding</keyword>
<dbReference type="FunFam" id="2.20.28.10:FF:000001">
    <property type="entry name" value="Rubredoxin"/>
    <property type="match status" value="1"/>
</dbReference>